<feature type="signal peptide" evidence="1">
    <location>
        <begin position="1"/>
        <end position="19"/>
    </location>
</feature>
<gene>
    <name evidence="3" type="ORF">CMV30_00175</name>
</gene>
<keyword evidence="3" id="KW-0378">Hydrolase</keyword>
<evidence type="ECO:0000259" key="2">
    <source>
        <dbReference type="Pfam" id="PF06439"/>
    </source>
</evidence>
<proteinExistence type="predicted"/>
<dbReference type="OrthoDB" id="176168at2"/>
<feature type="chain" id="PRO_5013058532" evidence="1">
    <location>
        <begin position="20"/>
        <end position="252"/>
    </location>
</feature>
<reference evidence="3 4" key="1">
    <citation type="submission" date="2017-09" db="EMBL/GenBank/DDBJ databases">
        <title>Complete genome sequence of Verrucomicrobial strain HZ-65, isolated from freshwater.</title>
        <authorList>
            <person name="Choi A."/>
        </authorList>
    </citation>
    <scope>NUCLEOTIDE SEQUENCE [LARGE SCALE GENOMIC DNA]</scope>
    <source>
        <strain evidence="3 4">HZ-65</strain>
    </source>
</reference>
<dbReference type="KEGG" id="vbh:CMV30_00175"/>
<dbReference type="InterPro" id="IPR010496">
    <property type="entry name" value="AL/BT2_dom"/>
</dbReference>
<dbReference type="Gene3D" id="2.60.120.560">
    <property type="entry name" value="Exo-inulinase, domain 1"/>
    <property type="match status" value="1"/>
</dbReference>
<dbReference type="EMBL" id="CP023344">
    <property type="protein sequence ID" value="ATC62515.1"/>
    <property type="molecule type" value="Genomic_DNA"/>
</dbReference>
<sequence>MIRLTLVALFSGWVVTLFAQQPAVPYAPKQSDRPVALTEEEPGFQPIFDGKTLNGWEGNKTYWRVEDGAIVGEITPETLMKSNTFLVWQGGRPKDFELRLECRISERGNSGINYRSVMAEDKVTPANAFAMRGPQLDIDGRKQYFGGNYEEKGRLFLGVRGGVSRVTGGRPPTLLARTGEEAELAQAITDGWNSVHLIARGNVFTHIINGRVMCVVIDDDEANHPVEGFIGVQVHSGPPMKVEYRNVRLKTF</sequence>
<feature type="domain" description="3-keto-alpha-glucoside-1,2-lyase/3-keto-2-hydroxy-glucal hydratase" evidence="2">
    <location>
        <begin position="43"/>
        <end position="250"/>
    </location>
</feature>
<name>A0A290Q1I5_9BACT</name>
<dbReference type="GO" id="GO:0016787">
    <property type="term" value="F:hydrolase activity"/>
    <property type="evidence" value="ECO:0007669"/>
    <property type="project" value="UniProtKB-KW"/>
</dbReference>
<keyword evidence="4" id="KW-1185">Reference proteome</keyword>
<protein>
    <submittedName>
        <fullName evidence="3">Glycosyl hydrolase</fullName>
    </submittedName>
</protein>
<accession>A0A290Q1I5</accession>
<dbReference type="Proteomes" id="UP000217265">
    <property type="component" value="Chromosome"/>
</dbReference>
<evidence type="ECO:0000256" key="1">
    <source>
        <dbReference type="SAM" id="SignalP"/>
    </source>
</evidence>
<dbReference type="RefSeq" id="WP_096054150.1">
    <property type="nucleotide sequence ID" value="NZ_CP023344.1"/>
</dbReference>
<dbReference type="Pfam" id="PF06439">
    <property type="entry name" value="3keto-disac_hyd"/>
    <property type="match status" value="1"/>
</dbReference>
<organism evidence="3 4">
    <name type="scientific">Nibricoccus aquaticus</name>
    <dbReference type="NCBI Taxonomy" id="2576891"/>
    <lineage>
        <taxon>Bacteria</taxon>
        <taxon>Pseudomonadati</taxon>
        <taxon>Verrucomicrobiota</taxon>
        <taxon>Opitutia</taxon>
        <taxon>Opitutales</taxon>
        <taxon>Opitutaceae</taxon>
        <taxon>Nibricoccus</taxon>
    </lineage>
</organism>
<evidence type="ECO:0000313" key="3">
    <source>
        <dbReference type="EMBL" id="ATC62515.1"/>
    </source>
</evidence>
<evidence type="ECO:0000313" key="4">
    <source>
        <dbReference type="Proteomes" id="UP000217265"/>
    </source>
</evidence>
<keyword evidence="1" id="KW-0732">Signal</keyword>
<dbReference type="AlphaFoldDB" id="A0A290Q1I5"/>